<dbReference type="PRINTS" id="PR00775">
    <property type="entry name" value="HEATSHOCK90"/>
</dbReference>
<dbReference type="Gene3D" id="3.40.50.11260">
    <property type="match status" value="1"/>
</dbReference>
<dbReference type="GO" id="GO:0051082">
    <property type="term" value="F:unfolded protein binding"/>
    <property type="evidence" value="ECO:0007669"/>
    <property type="project" value="InterPro"/>
</dbReference>
<proteinExistence type="inferred from homology"/>
<keyword evidence="4" id="KW-0547">Nucleotide-binding</keyword>
<comment type="similarity">
    <text evidence="2">Belongs to the heat shock protein 90 family.</text>
</comment>
<dbReference type="GO" id="GO:0016887">
    <property type="term" value="F:ATP hydrolysis activity"/>
    <property type="evidence" value="ECO:0007669"/>
    <property type="project" value="InterPro"/>
</dbReference>
<comment type="caution">
    <text evidence="8">The sequence shown here is derived from an EMBL/GenBank/DDBJ whole genome shotgun (WGS) entry which is preliminary data.</text>
</comment>
<dbReference type="GO" id="GO:0005737">
    <property type="term" value="C:cytoplasm"/>
    <property type="evidence" value="ECO:0007669"/>
    <property type="project" value="UniProtKB-SubCell"/>
</dbReference>
<keyword evidence="5" id="KW-0067">ATP-binding</keyword>
<dbReference type="Gene3D" id="3.30.565.10">
    <property type="entry name" value="Histidine kinase-like ATPase, C-terminal domain"/>
    <property type="match status" value="1"/>
</dbReference>
<dbReference type="SUPFAM" id="SSF54211">
    <property type="entry name" value="Ribosomal protein S5 domain 2-like"/>
    <property type="match status" value="1"/>
</dbReference>
<dbReference type="FunFam" id="3.30.565.10:FF:000009">
    <property type="entry name" value="Molecular chaperone HtpG"/>
    <property type="match status" value="1"/>
</dbReference>
<keyword evidence="3" id="KW-0963">Cytoplasm</keyword>
<dbReference type="AlphaFoldDB" id="X1AKP2"/>
<dbReference type="PANTHER" id="PTHR11528">
    <property type="entry name" value="HEAT SHOCK PROTEIN 90 FAMILY MEMBER"/>
    <property type="match status" value="1"/>
</dbReference>
<name>X1AKP2_9ZZZZ</name>
<keyword evidence="6" id="KW-0346">Stress response</keyword>
<evidence type="ECO:0000256" key="2">
    <source>
        <dbReference type="ARBA" id="ARBA00008239"/>
    </source>
</evidence>
<dbReference type="EMBL" id="BART01002374">
    <property type="protein sequence ID" value="GAG60581.1"/>
    <property type="molecule type" value="Genomic_DNA"/>
</dbReference>
<evidence type="ECO:0000256" key="3">
    <source>
        <dbReference type="ARBA" id="ARBA00022490"/>
    </source>
</evidence>
<accession>X1AKP2</accession>
<keyword evidence="7" id="KW-0143">Chaperone</keyword>
<evidence type="ECO:0000256" key="6">
    <source>
        <dbReference type="ARBA" id="ARBA00023016"/>
    </source>
</evidence>
<dbReference type="Gene3D" id="3.30.230.80">
    <property type="match status" value="1"/>
</dbReference>
<dbReference type="InterPro" id="IPR019805">
    <property type="entry name" value="Heat_shock_protein_90_CS"/>
</dbReference>
<dbReference type="NCBIfam" id="NF003555">
    <property type="entry name" value="PRK05218.1"/>
    <property type="match status" value="1"/>
</dbReference>
<dbReference type="InterPro" id="IPR020568">
    <property type="entry name" value="Ribosomal_Su5_D2-typ_SF"/>
</dbReference>
<evidence type="ECO:0000256" key="1">
    <source>
        <dbReference type="ARBA" id="ARBA00004496"/>
    </source>
</evidence>
<dbReference type="PIRSF" id="PIRSF002583">
    <property type="entry name" value="Hsp90"/>
    <property type="match status" value="1"/>
</dbReference>
<evidence type="ECO:0000313" key="8">
    <source>
        <dbReference type="EMBL" id="GAG60581.1"/>
    </source>
</evidence>
<dbReference type="CDD" id="cd16927">
    <property type="entry name" value="HATPase_Hsp90-like"/>
    <property type="match status" value="1"/>
</dbReference>
<dbReference type="SUPFAM" id="SSF55874">
    <property type="entry name" value="ATPase domain of HSP90 chaperone/DNA topoisomerase II/histidine kinase"/>
    <property type="match status" value="1"/>
</dbReference>
<evidence type="ECO:0008006" key="9">
    <source>
        <dbReference type="Google" id="ProtNLM"/>
    </source>
</evidence>
<dbReference type="GO" id="GO:0140662">
    <property type="term" value="F:ATP-dependent protein folding chaperone"/>
    <property type="evidence" value="ECO:0007669"/>
    <property type="project" value="InterPro"/>
</dbReference>
<dbReference type="Pfam" id="PF00183">
    <property type="entry name" value="HSP90"/>
    <property type="match status" value="1"/>
</dbReference>
<sequence>MTQQKTKKYEFQSEVKQLLNILVYSLYKNKEVFLRELVSNAVDALNKVQFEILTNKEAEDKDAELRIDISVNKTNNTLIIEDSGVGMDREELIENIGTIAHSGTMDFLKKLAEAKDKEQVDLIGKFGVGFYSSFMVAEKIHIYTKSFHKESPAYLWKSRGDSNYTIAETVKKKRGTRIEIFLKKGGKEFLDKSVIKNILAKYSKFVPFPVYIENEKIEAVEAIWTQPKSSLKKKDYIDFFKFFENTQEEPETYLHFSSDAPVQFNAILYIPKTSIEQFGLFKIEPGVDLFSRKVLIQKGNKDIMPDYLRFVKGVIDSEDIPLNISRETIQNNIKIIKISKYILKKLIAHLKTMKEKDQEKYLRIWENFHRNLKEGIASDFENKEKISPLLLFHSSKYPKKEYTDLNDYIERMEKNQKEIFYISGLDLETMEKNPALEAFKQKDLEVLYLDDPLDEFV</sequence>
<protein>
    <recommendedName>
        <fullName evidence="9">Histidine kinase/HSP90-like ATPase domain-containing protein</fullName>
    </recommendedName>
</protein>
<dbReference type="GO" id="GO:0005524">
    <property type="term" value="F:ATP binding"/>
    <property type="evidence" value="ECO:0007669"/>
    <property type="project" value="UniProtKB-KW"/>
</dbReference>
<evidence type="ECO:0000256" key="7">
    <source>
        <dbReference type="ARBA" id="ARBA00023186"/>
    </source>
</evidence>
<dbReference type="PROSITE" id="PS00298">
    <property type="entry name" value="HSP90"/>
    <property type="match status" value="1"/>
</dbReference>
<evidence type="ECO:0000256" key="4">
    <source>
        <dbReference type="ARBA" id="ARBA00022741"/>
    </source>
</evidence>
<dbReference type="InterPro" id="IPR020575">
    <property type="entry name" value="Hsp90_N"/>
</dbReference>
<gene>
    <name evidence="8" type="ORF">S01H4_07299</name>
</gene>
<reference evidence="8" key="1">
    <citation type="journal article" date="2014" name="Front. Microbiol.">
        <title>High frequency of phylogenetically diverse reductive dehalogenase-homologous genes in deep subseafloor sedimentary metagenomes.</title>
        <authorList>
            <person name="Kawai M."/>
            <person name="Futagami T."/>
            <person name="Toyoda A."/>
            <person name="Takaki Y."/>
            <person name="Nishi S."/>
            <person name="Hori S."/>
            <person name="Arai W."/>
            <person name="Tsubouchi T."/>
            <person name="Morono Y."/>
            <person name="Uchiyama I."/>
            <person name="Ito T."/>
            <person name="Fujiyama A."/>
            <person name="Inagaki F."/>
            <person name="Takami H."/>
        </authorList>
    </citation>
    <scope>NUCLEOTIDE SEQUENCE</scope>
    <source>
        <strain evidence="8">Expedition CK06-06</strain>
    </source>
</reference>
<dbReference type="InterPro" id="IPR001404">
    <property type="entry name" value="Hsp90_fam"/>
</dbReference>
<evidence type="ECO:0000256" key="5">
    <source>
        <dbReference type="ARBA" id="ARBA00022840"/>
    </source>
</evidence>
<dbReference type="Pfam" id="PF13589">
    <property type="entry name" value="HATPase_c_3"/>
    <property type="match status" value="1"/>
</dbReference>
<dbReference type="InterPro" id="IPR036890">
    <property type="entry name" value="HATPase_C_sf"/>
</dbReference>
<comment type="subcellular location">
    <subcellularLocation>
        <location evidence="1">Cytoplasm</location>
    </subcellularLocation>
</comment>
<feature type="non-terminal residue" evidence="8">
    <location>
        <position position="457"/>
    </location>
</feature>
<organism evidence="8">
    <name type="scientific">marine sediment metagenome</name>
    <dbReference type="NCBI Taxonomy" id="412755"/>
    <lineage>
        <taxon>unclassified sequences</taxon>
        <taxon>metagenomes</taxon>
        <taxon>ecological metagenomes</taxon>
    </lineage>
</organism>